<feature type="domain" description="Ig-like" evidence="2">
    <location>
        <begin position="1"/>
        <end position="110"/>
    </location>
</feature>
<reference evidence="3" key="2">
    <citation type="journal article" date="2018" name="Environ. Sci. Technol.">
        <title>The Toxicogenome of Hyalella azteca: A Model for Sediment Ecotoxicology and Evolutionary Toxicology.</title>
        <authorList>
            <person name="Poynton H.C."/>
            <person name="Hasenbein S."/>
            <person name="Benoit J.B."/>
            <person name="Sepulveda M.S."/>
            <person name="Poelchau M.F."/>
            <person name="Hughes D.S.T."/>
            <person name="Murali S.C."/>
            <person name="Chen S."/>
            <person name="Glastad K.M."/>
            <person name="Goodisman M.A.D."/>
            <person name="Werren J.H."/>
            <person name="Vineis J.H."/>
            <person name="Bowen J.L."/>
            <person name="Friedrich M."/>
            <person name="Jones J."/>
            <person name="Robertson H.M."/>
            <person name="Feyereisen R."/>
            <person name="Mechler-Hickson A."/>
            <person name="Mathers N."/>
            <person name="Lee C.E."/>
            <person name="Colbourne J.K."/>
            <person name="Biales A."/>
            <person name="Johnston J.S."/>
            <person name="Wellborn G.A."/>
            <person name="Rosendale A.J."/>
            <person name="Cridge A.G."/>
            <person name="Munoz-Torres M.C."/>
            <person name="Bain P.A."/>
            <person name="Manny A.R."/>
            <person name="Major K.M."/>
            <person name="Lambert F.N."/>
            <person name="Vulpe C.D."/>
            <person name="Tuck P."/>
            <person name="Blalock B.J."/>
            <person name="Lin Y.Y."/>
            <person name="Smith M.E."/>
            <person name="Ochoa-Acuna H."/>
            <person name="Chen M.M."/>
            <person name="Childers C.P."/>
            <person name="Qu J."/>
            <person name="Dugan S."/>
            <person name="Lee S.L."/>
            <person name="Chao H."/>
            <person name="Dinh H."/>
            <person name="Han Y."/>
            <person name="Doddapaneni H."/>
            <person name="Worley K.C."/>
            <person name="Muzny D.M."/>
            <person name="Gibbs R.A."/>
            <person name="Richards S."/>
        </authorList>
    </citation>
    <scope>NUCLEOTIDE SEQUENCE</scope>
    <source>
        <strain evidence="3">HAZT.00-mixed</strain>
        <tissue evidence="3">Whole organism</tissue>
    </source>
</reference>
<evidence type="ECO:0000256" key="1">
    <source>
        <dbReference type="SAM" id="Phobius"/>
    </source>
</evidence>
<dbReference type="PANTHER" id="PTHR23279">
    <property type="entry name" value="DEFECTIVE PROBOSCIS EXTENSION RESPONSE DPR -RELATED"/>
    <property type="match status" value="1"/>
</dbReference>
<feature type="transmembrane region" description="Helical" evidence="1">
    <location>
        <begin position="30"/>
        <end position="48"/>
    </location>
</feature>
<feature type="non-terminal residue" evidence="3">
    <location>
        <position position="123"/>
    </location>
</feature>
<dbReference type="Pfam" id="PF07686">
    <property type="entry name" value="V-set"/>
    <property type="match status" value="1"/>
</dbReference>
<keyword evidence="1" id="KW-0472">Membrane</keyword>
<accession>A0A6A0H300</accession>
<dbReference type="InterPro" id="IPR036179">
    <property type="entry name" value="Ig-like_dom_sf"/>
</dbReference>
<dbReference type="GO" id="GO:0032589">
    <property type="term" value="C:neuron projection membrane"/>
    <property type="evidence" value="ECO:0007669"/>
    <property type="project" value="TreeGrafter"/>
</dbReference>
<evidence type="ECO:0000313" key="3">
    <source>
        <dbReference type="EMBL" id="KAA0197736.1"/>
    </source>
</evidence>
<dbReference type="InterPro" id="IPR037448">
    <property type="entry name" value="Zig-8"/>
</dbReference>
<evidence type="ECO:0000259" key="2">
    <source>
        <dbReference type="PROSITE" id="PS50835"/>
    </source>
</evidence>
<organism evidence="3">
    <name type="scientific">Hyalella azteca</name>
    <name type="common">Amphipod</name>
    <dbReference type="NCBI Taxonomy" id="294128"/>
    <lineage>
        <taxon>Eukaryota</taxon>
        <taxon>Metazoa</taxon>
        <taxon>Ecdysozoa</taxon>
        <taxon>Arthropoda</taxon>
        <taxon>Crustacea</taxon>
        <taxon>Multicrustacea</taxon>
        <taxon>Malacostraca</taxon>
        <taxon>Eumalacostraca</taxon>
        <taxon>Peracarida</taxon>
        <taxon>Amphipoda</taxon>
        <taxon>Senticaudata</taxon>
        <taxon>Talitrida</taxon>
        <taxon>Talitroidea</taxon>
        <taxon>Hyalellidae</taxon>
        <taxon>Hyalella</taxon>
    </lineage>
</organism>
<keyword evidence="1" id="KW-0812">Transmembrane</keyword>
<dbReference type="AlphaFoldDB" id="A0A6A0H300"/>
<name>A0A6A0H300_HYAAZ</name>
<dbReference type="InterPro" id="IPR013783">
    <property type="entry name" value="Ig-like_fold"/>
</dbReference>
<dbReference type="InterPro" id="IPR013106">
    <property type="entry name" value="Ig_V-set"/>
</dbReference>
<keyword evidence="1" id="KW-1133">Transmembrane helix</keyword>
<dbReference type="SMART" id="SM00406">
    <property type="entry name" value="IGv"/>
    <property type="match status" value="1"/>
</dbReference>
<dbReference type="SUPFAM" id="SSF48726">
    <property type="entry name" value="Immunoglobulin"/>
    <property type="match status" value="1"/>
</dbReference>
<sequence length="123" mass="14063">MLAALEHTVYLHCRVHHLGDRVVSGGGGGWWWWVMVVVVGDLRVVTWIRKRDVHVLTVALFTYTKDSRFTALHSEASNDWTLRLASPQVSDSGTYECQVSTDPSISRIFQLQVVGEFEKFTQW</sequence>
<dbReference type="Proteomes" id="UP000711488">
    <property type="component" value="Unassembled WGS sequence"/>
</dbReference>
<dbReference type="GO" id="GO:0050808">
    <property type="term" value="P:synapse organization"/>
    <property type="evidence" value="ECO:0007669"/>
    <property type="project" value="TreeGrafter"/>
</dbReference>
<protein>
    <recommendedName>
        <fullName evidence="2">Ig-like domain-containing protein</fullName>
    </recommendedName>
</protein>
<gene>
    <name evidence="3" type="ORF">HAZT_HAZT005270</name>
</gene>
<dbReference type="InterPro" id="IPR007110">
    <property type="entry name" value="Ig-like_dom"/>
</dbReference>
<comment type="caution">
    <text evidence="3">The sequence shown here is derived from an EMBL/GenBank/DDBJ whole genome shotgun (WGS) entry which is preliminary data.</text>
</comment>
<reference evidence="3" key="3">
    <citation type="submission" date="2019-06" db="EMBL/GenBank/DDBJ databases">
        <authorList>
            <person name="Poynton C."/>
            <person name="Hasenbein S."/>
            <person name="Benoit J.B."/>
            <person name="Sepulveda M.S."/>
            <person name="Poelchau M.F."/>
            <person name="Murali S.C."/>
            <person name="Chen S."/>
            <person name="Glastad K.M."/>
            <person name="Werren J.H."/>
            <person name="Vineis J.H."/>
            <person name="Bowen J.L."/>
            <person name="Friedrich M."/>
            <person name="Jones J."/>
            <person name="Robertson H.M."/>
            <person name="Feyereisen R."/>
            <person name="Mechler-Hickson A."/>
            <person name="Mathers N."/>
            <person name="Lee C.E."/>
            <person name="Colbourne J.K."/>
            <person name="Biales A."/>
            <person name="Johnston J.S."/>
            <person name="Wellborn G.A."/>
            <person name="Rosendale A.J."/>
            <person name="Cridge A.G."/>
            <person name="Munoz-Torres M.C."/>
            <person name="Bain P.A."/>
            <person name="Manny A.R."/>
            <person name="Major K.M."/>
            <person name="Lambert F.N."/>
            <person name="Vulpe C.D."/>
            <person name="Tuck P."/>
            <person name="Blalock B.J."/>
            <person name="Lin Y.-Y."/>
            <person name="Smith M.E."/>
            <person name="Ochoa-Acuna H."/>
            <person name="Chen M.-J.M."/>
            <person name="Childers C.P."/>
            <person name="Qu J."/>
            <person name="Dugan S."/>
            <person name="Lee S.L."/>
            <person name="Chao H."/>
            <person name="Dinh H."/>
            <person name="Han Y."/>
            <person name="Doddapaneni H."/>
            <person name="Worley K.C."/>
            <person name="Muzny D.M."/>
            <person name="Gibbs R.A."/>
            <person name="Richards S."/>
        </authorList>
    </citation>
    <scope>NUCLEOTIDE SEQUENCE</scope>
    <source>
        <strain evidence="3">HAZT.00-mixed</strain>
        <tissue evidence="3">Whole organism</tissue>
    </source>
</reference>
<dbReference type="PROSITE" id="PS50835">
    <property type="entry name" value="IG_LIKE"/>
    <property type="match status" value="1"/>
</dbReference>
<dbReference type="EMBL" id="JQDR03008024">
    <property type="protein sequence ID" value="KAA0197736.1"/>
    <property type="molecule type" value="Genomic_DNA"/>
</dbReference>
<dbReference type="PANTHER" id="PTHR23279:SF41">
    <property type="entry name" value="DEFECTIVE PROBOSCIS EXTENSION RESPONSE 4-RELATED"/>
    <property type="match status" value="1"/>
</dbReference>
<proteinExistence type="predicted"/>
<reference evidence="3" key="1">
    <citation type="submission" date="2014-08" db="EMBL/GenBank/DDBJ databases">
        <authorList>
            <person name="Murali S."/>
            <person name="Richards S."/>
            <person name="Bandaranaike D."/>
            <person name="Bellair M."/>
            <person name="Blankenburg K."/>
            <person name="Chao H."/>
            <person name="Dinh H."/>
            <person name="Doddapaneni H."/>
            <person name="Dugan-Rocha S."/>
            <person name="Elkadiri S."/>
            <person name="Gnanaolivu R."/>
            <person name="Hughes D."/>
            <person name="Lee S."/>
            <person name="Li M."/>
            <person name="Ming W."/>
            <person name="Munidasa M."/>
            <person name="Muniz J."/>
            <person name="Nguyen L."/>
            <person name="Osuji N."/>
            <person name="Pu L.-L."/>
            <person name="Puazo M."/>
            <person name="Skinner E."/>
            <person name="Qu C."/>
            <person name="Quiroz J."/>
            <person name="Raj R."/>
            <person name="Weissenberger G."/>
            <person name="Xin Y."/>
            <person name="Zou X."/>
            <person name="Han Y."/>
            <person name="Worley K."/>
            <person name="Muzny D."/>
            <person name="Gibbs R."/>
        </authorList>
    </citation>
    <scope>NUCLEOTIDE SEQUENCE</scope>
    <source>
        <strain evidence="3">HAZT.00-mixed</strain>
        <tissue evidence="3">Whole organism</tissue>
    </source>
</reference>
<dbReference type="Gene3D" id="2.60.40.10">
    <property type="entry name" value="Immunoglobulins"/>
    <property type="match status" value="1"/>
</dbReference>